<feature type="compositionally biased region" description="Polar residues" evidence="1">
    <location>
        <begin position="49"/>
        <end position="58"/>
    </location>
</feature>
<evidence type="ECO:0000313" key="3">
    <source>
        <dbReference type="Proteomes" id="UP001293593"/>
    </source>
</evidence>
<comment type="caution">
    <text evidence="2">The sequence shown here is derived from an EMBL/GenBank/DDBJ whole genome shotgun (WGS) entry which is preliminary data.</text>
</comment>
<dbReference type="Proteomes" id="UP001293593">
    <property type="component" value="Unassembled WGS sequence"/>
</dbReference>
<evidence type="ECO:0000256" key="1">
    <source>
        <dbReference type="SAM" id="MobiDB-lite"/>
    </source>
</evidence>
<feature type="compositionally biased region" description="Basic and acidic residues" evidence="1">
    <location>
        <begin position="29"/>
        <end position="43"/>
    </location>
</feature>
<protein>
    <submittedName>
        <fullName evidence="2">Uncharacterized protein</fullName>
    </submittedName>
</protein>
<dbReference type="AlphaFoldDB" id="A0AAE1J3R6"/>
<keyword evidence="3" id="KW-1185">Reference proteome</keyword>
<dbReference type="InterPro" id="IPR018930">
    <property type="entry name" value="LEA-18"/>
</dbReference>
<reference evidence="2" key="1">
    <citation type="submission" date="2023-10" db="EMBL/GenBank/DDBJ databases">
        <title>Chromosome-level genome of the transformable northern wattle, Acacia crassicarpa.</title>
        <authorList>
            <person name="Massaro I."/>
            <person name="Sinha N.R."/>
            <person name="Poethig S."/>
            <person name="Leichty A.R."/>
        </authorList>
    </citation>
    <scope>NUCLEOTIDE SEQUENCE</scope>
    <source>
        <strain evidence="2">Acra3RX</strain>
        <tissue evidence="2">Leaf</tissue>
    </source>
</reference>
<evidence type="ECO:0000313" key="2">
    <source>
        <dbReference type="EMBL" id="KAK4262368.1"/>
    </source>
</evidence>
<feature type="compositionally biased region" description="Basic and acidic residues" evidence="1">
    <location>
        <begin position="8"/>
        <end position="17"/>
    </location>
</feature>
<sequence>MNRHVAQRHAEIEKRENGVYINTKKRGGKPHEEEGKQLKMEKQQHKKNTNNAKDQTGEQGLEGLPMQESPYVKYTDLEDYKQQGYGVEGHLQPQPGRGPGATDAPTLSGSAVSSEAESKVVDAVNRKGGL</sequence>
<accession>A0AAE1J3R6</accession>
<dbReference type="EMBL" id="JAWXYG010000009">
    <property type="protein sequence ID" value="KAK4262368.1"/>
    <property type="molecule type" value="Genomic_DNA"/>
</dbReference>
<organism evidence="2 3">
    <name type="scientific">Acacia crassicarpa</name>
    <name type="common">northern wattle</name>
    <dbReference type="NCBI Taxonomy" id="499986"/>
    <lineage>
        <taxon>Eukaryota</taxon>
        <taxon>Viridiplantae</taxon>
        <taxon>Streptophyta</taxon>
        <taxon>Embryophyta</taxon>
        <taxon>Tracheophyta</taxon>
        <taxon>Spermatophyta</taxon>
        <taxon>Magnoliopsida</taxon>
        <taxon>eudicotyledons</taxon>
        <taxon>Gunneridae</taxon>
        <taxon>Pentapetalae</taxon>
        <taxon>rosids</taxon>
        <taxon>fabids</taxon>
        <taxon>Fabales</taxon>
        <taxon>Fabaceae</taxon>
        <taxon>Caesalpinioideae</taxon>
        <taxon>mimosoid clade</taxon>
        <taxon>Acacieae</taxon>
        <taxon>Acacia</taxon>
    </lineage>
</organism>
<proteinExistence type="predicted"/>
<gene>
    <name evidence="2" type="ORF">QN277_027937</name>
</gene>
<feature type="region of interest" description="Disordered" evidence="1">
    <location>
        <begin position="1"/>
        <end position="130"/>
    </location>
</feature>
<name>A0AAE1J3R6_9FABA</name>
<dbReference type="Pfam" id="PF10714">
    <property type="entry name" value="LEA_6"/>
    <property type="match status" value="1"/>
</dbReference>